<dbReference type="Gene3D" id="2.40.50.140">
    <property type="entry name" value="Nucleic acid-binding proteins"/>
    <property type="match status" value="1"/>
</dbReference>
<dbReference type="InterPro" id="IPR003593">
    <property type="entry name" value="AAA+_ATPase"/>
</dbReference>
<dbReference type="GO" id="GO:0005524">
    <property type="term" value="F:ATP binding"/>
    <property type="evidence" value="ECO:0007669"/>
    <property type="project" value="UniProtKB-KW"/>
</dbReference>
<dbReference type="Gene3D" id="2.40.50.100">
    <property type="match status" value="1"/>
</dbReference>
<dbReference type="GO" id="GO:0016887">
    <property type="term" value="F:ATP hydrolysis activity"/>
    <property type="evidence" value="ECO:0007669"/>
    <property type="project" value="InterPro"/>
</dbReference>
<dbReference type="GO" id="GO:0008643">
    <property type="term" value="P:carbohydrate transport"/>
    <property type="evidence" value="ECO:0007669"/>
    <property type="project" value="InterPro"/>
</dbReference>
<evidence type="ECO:0000259" key="6">
    <source>
        <dbReference type="PROSITE" id="PS50893"/>
    </source>
</evidence>
<dbReference type="Pfam" id="PF17912">
    <property type="entry name" value="OB_MalK"/>
    <property type="match status" value="1"/>
</dbReference>
<proteinExistence type="inferred from homology"/>
<dbReference type="InterPro" id="IPR008995">
    <property type="entry name" value="Mo/tungstate-bd_C_term_dom"/>
</dbReference>
<accession>A0A346A3X8</accession>
<dbReference type="SUPFAM" id="SSF52540">
    <property type="entry name" value="P-loop containing nucleoside triphosphate hydrolases"/>
    <property type="match status" value="1"/>
</dbReference>
<dbReference type="Gene3D" id="3.40.50.300">
    <property type="entry name" value="P-loop containing nucleotide triphosphate hydrolases"/>
    <property type="match status" value="1"/>
</dbReference>
<comment type="subcellular location">
    <subcellularLocation>
        <location evidence="1">Cell inner membrane</location>
        <topology evidence="1">Peripheral membrane protein</topology>
    </subcellularLocation>
</comment>
<dbReference type="PROSITE" id="PS50893">
    <property type="entry name" value="ABC_TRANSPORTER_2"/>
    <property type="match status" value="1"/>
</dbReference>
<comment type="similarity">
    <text evidence="2">Belongs to the ABC transporter superfamily.</text>
</comment>
<evidence type="ECO:0000256" key="5">
    <source>
        <dbReference type="ARBA" id="ARBA00022840"/>
    </source>
</evidence>
<dbReference type="PROSITE" id="PS00211">
    <property type="entry name" value="ABC_TRANSPORTER_1"/>
    <property type="match status" value="1"/>
</dbReference>
<evidence type="ECO:0000256" key="1">
    <source>
        <dbReference type="ARBA" id="ARBA00004417"/>
    </source>
</evidence>
<dbReference type="AlphaFoldDB" id="A0A346A3X8"/>
<dbReference type="NCBIfam" id="NF008653">
    <property type="entry name" value="PRK11650.1"/>
    <property type="match status" value="1"/>
</dbReference>
<dbReference type="PANTHER" id="PTHR43875">
    <property type="entry name" value="MALTODEXTRIN IMPORT ATP-BINDING PROTEIN MSMX"/>
    <property type="match status" value="1"/>
</dbReference>
<name>A0A346A3X8_9HYPH</name>
<dbReference type="CDD" id="cd03301">
    <property type="entry name" value="ABC_MalK_N"/>
    <property type="match status" value="1"/>
</dbReference>
<dbReference type="InterPro" id="IPR017871">
    <property type="entry name" value="ABC_transporter-like_CS"/>
</dbReference>
<dbReference type="InterPro" id="IPR040582">
    <property type="entry name" value="OB_MalK-like"/>
</dbReference>
<dbReference type="InterPro" id="IPR012340">
    <property type="entry name" value="NA-bd_OB-fold"/>
</dbReference>
<protein>
    <submittedName>
        <fullName evidence="7">sn-glycerol-3-phosphate ABC transporter ATP-binding protein UgpC</fullName>
    </submittedName>
</protein>
<evidence type="ECO:0000256" key="2">
    <source>
        <dbReference type="ARBA" id="ARBA00005417"/>
    </source>
</evidence>
<dbReference type="SMART" id="SM00382">
    <property type="entry name" value="AAA"/>
    <property type="match status" value="1"/>
</dbReference>
<keyword evidence="4" id="KW-0547">Nucleotide-binding</keyword>
<evidence type="ECO:0000256" key="4">
    <source>
        <dbReference type="ARBA" id="ARBA00022741"/>
    </source>
</evidence>
<feature type="domain" description="ABC transporter" evidence="6">
    <location>
        <begin position="4"/>
        <end position="234"/>
    </location>
</feature>
<dbReference type="InterPro" id="IPR047641">
    <property type="entry name" value="ABC_transpr_MalK/UgpC-like"/>
</dbReference>
<dbReference type="GO" id="GO:0055052">
    <property type="term" value="C:ATP-binding cassette (ABC) transporter complex, substrate-binding subunit-containing"/>
    <property type="evidence" value="ECO:0007669"/>
    <property type="project" value="TreeGrafter"/>
</dbReference>
<sequence length="355" mass="38914">MASVAIRDVRKAFGSVNVIHGVNVSIRDGEFVVLVGPSGCGKTTLLRMIAGLENITAGEISIGDRVVNHLPPKERDIAMVFQNYALYPHMTVAENMAFSMRLRGAPKQEIAQRVNRAAGILGLTNLLDRYPRQLSGGQRQRVAMGRAIVRDPQVFLFDEPLSNLDAKLRVQMRTEIKELHQRLKTTTVYVTHDQIEAMTMADKIVVMHDGLVEQIGAPLDLYDRPNNLFVAGFIGSPAMNMINGSIRANGSAVFQAEAGASFAIDTAPRGSDGQPAVFGVRPEHFTLADDGAEMQVQVVEPTGSELQVVAKLGQQDIIAVFRERHQFKPGDKIRLKADPKLAHLFDAQSGQRLDN</sequence>
<dbReference type="InterPro" id="IPR015855">
    <property type="entry name" value="ABC_transpr_MalK-like"/>
</dbReference>
<dbReference type="Pfam" id="PF00005">
    <property type="entry name" value="ABC_tran"/>
    <property type="match status" value="1"/>
</dbReference>
<keyword evidence="3" id="KW-0813">Transport</keyword>
<evidence type="ECO:0000313" key="8">
    <source>
        <dbReference type="Proteomes" id="UP000254889"/>
    </source>
</evidence>
<dbReference type="Proteomes" id="UP000254889">
    <property type="component" value="Chromosome"/>
</dbReference>
<keyword evidence="5 7" id="KW-0067">ATP-binding</keyword>
<evidence type="ECO:0000313" key="7">
    <source>
        <dbReference type="EMBL" id="AXK83875.1"/>
    </source>
</evidence>
<dbReference type="InterPro" id="IPR003439">
    <property type="entry name" value="ABC_transporter-like_ATP-bd"/>
</dbReference>
<dbReference type="InterPro" id="IPR027417">
    <property type="entry name" value="P-loop_NTPase"/>
</dbReference>
<dbReference type="OrthoDB" id="8188565at2"/>
<dbReference type="GO" id="GO:0140359">
    <property type="term" value="F:ABC-type transporter activity"/>
    <property type="evidence" value="ECO:0007669"/>
    <property type="project" value="InterPro"/>
</dbReference>
<gene>
    <name evidence="7" type="ORF">DW352_05630</name>
</gene>
<organism evidence="7 8">
    <name type="scientific">Pseudolabrys taiwanensis</name>
    <dbReference type="NCBI Taxonomy" id="331696"/>
    <lineage>
        <taxon>Bacteria</taxon>
        <taxon>Pseudomonadati</taxon>
        <taxon>Pseudomonadota</taxon>
        <taxon>Alphaproteobacteria</taxon>
        <taxon>Hyphomicrobiales</taxon>
        <taxon>Xanthobacteraceae</taxon>
        <taxon>Pseudolabrys</taxon>
    </lineage>
</organism>
<dbReference type="EMBL" id="CP031417">
    <property type="protein sequence ID" value="AXK83875.1"/>
    <property type="molecule type" value="Genomic_DNA"/>
</dbReference>
<keyword evidence="8" id="KW-1185">Reference proteome</keyword>
<dbReference type="SUPFAM" id="SSF50331">
    <property type="entry name" value="MOP-like"/>
    <property type="match status" value="1"/>
</dbReference>
<dbReference type="PANTHER" id="PTHR43875:SF10">
    <property type="entry name" value="BLL2173 PROTEIN"/>
    <property type="match status" value="1"/>
</dbReference>
<evidence type="ECO:0000256" key="3">
    <source>
        <dbReference type="ARBA" id="ARBA00022448"/>
    </source>
</evidence>
<dbReference type="KEGG" id="ptaw:DW352_05630"/>
<dbReference type="RefSeq" id="WP_115694254.1">
    <property type="nucleotide sequence ID" value="NZ_CP031417.1"/>
</dbReference>
<dbReference type="FunFam" id="3.40.50.300:FF:000042">
    <property type="entry name" value="Maltose/maltodextrin ABC transporter, ATP-binding protein"/>
    <property type="match status" value="1"/>
</dbReference>
<reference evidence="7 8" key="1">
    <citation type="submission" date="2018-07" db="EMBL/GenBank/DDBJ databases">
        <authorList>
            <person name="Quirk P.G."/>
            <person name="Krulwich T.A."/>
        </authorList>
    </citation>
    <scope>NUCLEOTIDE SEQUENCE [LARGE SCALE GENOMIC DNA]</scope>
    <source>
        <strain evidence="7 8">CC-BB4</strain>
    </source>
</reference>